<dbReference type="Proteomes" id="UP001497512">
    <property type="component" value="Chromosome 8"/>
</dbReference>
<accession>A0ABP0V1R0</accession>
<feature type="region of interest" description="Disordered" evidence="3">
    <location>
        <begin position="494"/>
        <end position="556"/>
    </location>
</feature>
<sequence>MRWERVRVKHKVKEIPDGKKTPGRKGGTAGPGQKWGHTCNTVKSGRFIYVFGGYGKDECQTQDIHVFDCVKQTWSKPIVKGTPPTARDSHTCTAVGNNLYVFGGTDGTSPLGDLHVLDTVSNTWSTPQTQGDAPSAREGHSAAAIGKCIFVFGGCGSHECYFNDVHILDTSTMTWCKAATSGNHPAPRDSHSMSSWNTKLIVLGGEDASNTFLCDIYILDSETFVWRELRTSGQKIIPRAGHTTVALSRHLFVFGGFTDDRKLFDDLHILNVDTGVWTLAATNGQGPSPRFSLAGDVVDMEKGILMFLGGCNEHLEALDDMYYLYTEMKPEKVEFERKPEKLSLRKELKRKCQGGDLISGPDDLSSPMGVGPVERAFEAKISDVFHFGFTLEATIDGKPLRGLVFSYKPGFAHAAHNYVNRKQAAEDAALAKIREQRRHERRILRQAKAQQKRADAALATANAMEQSATPAAAEAPSEKFQNYIKKMLDTSGGATPAVEGSGLATSAPAENHGIPSAEAQDSQPPPQDMDSPNSPSGINLGIHQLAEEHMTEADYN</sequence>
<dbReference type="SMART" id="SM00612">
    <property type="entry name" value="Kelch"/>
    <property type="match status" value="4"/>
</dbReference>
<dbReference type="InterPro" id="IPR015915">
    <property type="entry name" value="Kelch-typ_b-propeller"/>
</dbReference>
<evidence type="ECO:0000313" key="5">
    <source>
        <dbReference type="Proteomes" id="UP001497512"/>
    </source>
</evidence>
<evidence type="ECO:0000313" key="4">
    <source>
        <dbReference type="EMBL" id="CAK9235072.1"/>
    </source>
</evidence>
<reference evidence="4" key="1">
    <citation type="submission" date="2024-02" db="EMBL/GenBank/DDBJ databases">
        <authorList>
            <consortium name="ELIXIR-Norway"/>
            <consortium name="Elixir Norway"/>
        </authorList>
    </citation>
    <scope>NUCLEOTIDE SEQUENCE</scope>
</reference>
<keyword evidence="2" id="KW-0677">Repeat</keyword>
<dbReference type="SUPFAM" id="SSF117281">
    <property type="entry name" value="Kelch motif"/>
    <property type="match status" value="1"/>
</dbReference>
<protein>
    <submittedName>
        <fullName evidence="4">Uncharacterized protein</fullName>
    </submittedName>
</protein>
<name>A0ABP0V1R0_9BRYO</name>
<dbReference type="Pfam" id="PF01344">
    <property type="entry name" value="Kelch_1"/>
    <property type="match status" value="1"/>
</dbReference>
<keyword evidence="5" id="KW-1185">Reference proteome</keyword>
<evidence type="ECO:0000256" key="1">
    <source>
        <dbReference type="ARBA" id="ARBA00022441"/>
    </source>
</evidence>
<dbReference type="InterPro" id="IPR006652">
    <property type="entry name" value="Kelch_1"/>
</dbReference>
<organism evidence="4 5">
    <name type="scientific">Sphagnum troendelagicum</name>
    <dbReference type="NCBI Taxonomy" id="128251"/>
    <lineage>
        <taxon>Eukaryota</taxon>
        <taxon>Viridiplantae</taxon>
        <taxon>Streptophyta</taxon>
        <taxon>Embryophyta</taxon>
        <taxon>Bryophyta</taxon>
        <taxon>Sphagnophytina</taxon>
        <taxon>Sphagnopsida</taxon>
        <taxon>Sphagnales</taxon>
        <taxon>Sphagnaceae</taxon>
        <taxon>Sphagnum</taxon>
    </lineage>
</organism>
<gene>
    <name evidence="4" type="ORF">CSSPTR1EN2_LOCUS22534</name>
</gene>
<feature type="compositionally biased region" description="Basic and acidic residues" evidence="3">
    <location>
        <begin position="545"/>
        <end position="556"/>
    </location>
</feature>
<proteinExistence type="predicted"/>
<evidence type="ECO:0000256" key="3">
    <source>
        <dbReference type="SAM" id="MobiDB-lite"/>
    </source>
</evidence>
<dbReference type="Pfam" id="PF24681">
    <property type="entry name" value="Kelch_KLHDC2_KLHL20_DRC7"/>
    <property type="match status" value="1"/>
</dbReference>
<dbReference type="EMBL" id="OZ019900">
    <property type="protein sequence ID" value="CAK9235072.1"/>
    <property type="molecule type" value="Genomic_DNA"/>
</dbReference>
<evidence type="ECO:0000256" key="2">
    <source>
        <dbReference type="ARBA" id="ARBA00022737"/>
    </source>
</evidence>
<keyword evidence="1" id="KW-0880">Kelch repeat</keyword>
<dbReference type="Gene3D" id="2.120.10.80">
    <property type="entry name" value="Kelch-type beta propeller"/>
    <property type="match status" value="2"/>
</dbReference>
<dbReference type="PANTHER" id="PTHR46093:SF9">
    <property type="entry name" value="DCD DOMAIN-CONTAINING PROTEIN"/>
    <property type="match status" value="1"/>
</dbReference>
<dbReference type="PANTHER" id="PTHR46093">
    <property type="entry name" value="ACYL-COA-BINDING DOMAIN-CONTAINING PROTEIN 5"/>
    <property type="match status" value="1"/>
</dbReference>